<dbReference type="EMBL" id="AWUE01021032">
    <property type="protein sequence ID" value="OMO63947.1"/>
    <property type="molecule type" value="Genomic_DNA"/>
</dbReference>
<accession>A0A1R3H0V5</accession>
<sequence length="343" mass="37907">MTTPQNTQNHPNSRFSTSEPNCLTPHHSTEPTNPPYPDHEPLSFSLSSLLPKLFPHPTSSDTNFTCSISNLCPPDSTNPSPTQPSCDPDNPSNSFYPTTIPSSTLSSPTETTPFKIFNPLPEFIFIFQSLHYYPHLFLVPADLSKFEIHLSEEQFVYLGGRDAIYPLKFFADPSAVPQVREAGAAANQNDSVNPPISEIPSVTSEGLSMRKMVRVLSWNCRGAGRPEFLTELRQLLQMHRPHILIILETKINDVRADHITSQIPMKGRLVASGMGRTGGLWLLWNEDAVKIHSASLFARMITAEVSTLDPDSKEFLLTAMYNFPSVAQQNQEDSETAAAAAAA</sequence>
<dbReference type="Pfam" id="PF03372">
    <property type="entry name" value="Exo_endo_phos"/>
    <property type="match status" value="1"/>
</dbReference>
<evidence type="ECO:0000259" key="2">
    <source>
        <dbReference type="Pfam" id="PF03372"/>
    </source>
</evidence>
<evidence type="ECO:0000313" key="4">
    <source>
        <dbReference type="Proteomes" id="UP000187203"/>
    </source>
</evidence>
<protein>
    <recommendedName>
        <fullName evidence="2">Endonuclease/exonuclease/phosphatase domain-containing protein</fullName>
    </recommendedName>
</protein>
<organism evidence="3 4">
    <name type="scientific">Corchorus olitorius</name>
    <dbReference type="NCBI Taxonomy" id="93759"/>
    <lineage>
        <taxon>Eukaryota</taxon>
        <taxon>Viridiplantae</taxon>
        <taxon>Streptophyta</taxon>
        <taxon>Embryophyta</taxon>
        <taxon>Tracheophyta</taxon>
        <taxon>Spermatophyta</taxon>
        <taxon>Magnoliopsida</taxon>
        <taxon>eudicotyledons</taxon>
        <taxon>Gunneridae</taxon>
        <taxon>Pentapetalae</taxon>
        <taxon>rosids</taxon>
        <taxon>malvids</taxon>
        <taxon>Malvales</taxon>
        <taxon>Malvaceae</taxon>
        <taxon>Grewioideae</taxon>
        <taxon>Apeibeae</taxon>
        <taxon>Corchorus</taxon>
    </lineage>
</organism>
<feature type="region of interest" description="Disordered" evidence="1">
    <location>
        <begin position="75"/>
        <end position="108"/>
    </location>
</feature>
<dbReference type="PANTHER" id="PTHR35218">
    <property type="entry name" value="RNASE H DOMAIN-CONTAINING PROTEIN"/>
    <property type="match status" value="1"/>
</dbReference>
<feature type="compositionally biased region" description="Low complexity" evidence="1">
    <location>
        <begin position="97"/>
        <end position="108"/>
    </location>
</feature>
<feature type="domain" description="Endonuclease/exonuclease/phosphatase" evidence="2">
    <location>
        <begin position="216"/>
        <end position="291"/>
    </location>
</feature>
<gene>
    <name evidence="3" type="ORF">COLO4_32163</name>
</gene>
<dbReference type="OrthoDB" id="1750221at2759"/>
<feature type="compositionally biased region" description="Polar residues" evidence="1">
    <location>
        <begin position="1"/>
        <end position="21"/>
    </location>
</feature>
<proteinExistence type="predicted"/>
<dbReference type="PANTHER" id="PTHR35218:SF9">
    <property type="entry name" value="ENDONUCLEASE_EXONUCLEASE_PHOSPHATASE DOMAIN-CONTAINING PROTEIN"/>
    <property type="match status" value="1"/>
</dbReference>
<dbReference type="Proteomes" id="UP000187203">
    <property type="component" value="Unassembled WGS sequence"/>
</dbReference>
<keyword evidence="4" id="KW-1185">Reference proteome</keyword>
<dbReference type="Gene3D" id="3.60.10.10">
    <property type="entry name" value="Endonuclease/exonuclease/phosphatase"/>
    <property type="match status" value="1"/>
</dbReference>
<dbReference type="InterPro" id="IPR036691">
    <property type="entry name" value="Endo/exonu/phosph_ase_sf"/>
</dbReference>
<name>A0A1R3H0V5_9ROSI</name>
<feature type="compositionally biased region" description="Polar residues" evidence="1">
    <location>
        <begin position="75"/>
        <end position="96"/>
    </location>
</feature>
<evidence type="ECO:0000256" key="1">
    <source>
        <dbReference type="SAM" id="MobiDB-lite"/>
    </source>
</evidence>
<dbReference type="InterPro" id="IPR005135">
    <property type="entry name" value="Endo/exonuclease/phosphatase"/>
</dbReference>
<dbReference type="GO" id="GO:0003824">
    <property type="term" value="F:catalytic activity"/>
    <property type="evidence" value="ECO:0007669"/>
    <property type="project" value="InterPro"/>
</dbReference>
<feature type="region of interest" description="Disordered" evidence="1">
    <location>
        <begin position="1"/>
        <end position="41"/>
    </location>
</feature>
<evidence type="ECO:0000313" key="3">
    <source>
        <dbReference type="EMBL" id="OMO63947.1"/>
    </source>
</evidence>
<reference evidence="4" key="1">
    <citation type="submission" date="2013-09" db="EMBL/GenBank/DDBJ databases">
        <title>Corchorus olitorius genome sequencing.</title>
        <authorList>
            <person name="Alam M."/>
            <person name="Haque M.S."/>
            <person name="Islam M.S."/>
            <person name="Emdad E.M."/>
            <person name="Islam M.M."/>
            <person name="Ahmed B."/>
            <person name="Halim A."/>
            <person name="Hossen Q.M.M."/>
            <person name="Hossain M.Z."/>
            <person name="Ahmed R."/>
            <person name="Khan M.M."/>
            <person name="Islam R."/>
            <person name="Rashid M.M."/>
            <person name="Khan S.A."/>
            <person name="Rahman M.S."/>
            <person name="Alam M."/>
            <person name="Yahiya A.S."/>
            <person name="Khan M.S."/>
            <person name="Azam M.S."/>
            <person name="Haque T."/>
            <person name="Lashkar M.Z.H."/>
            <person name="Akhand A.I."/>
            <person name="Morshed G."/>
            <person name="Roy S."/>
            <person name="Uddin K.S."/>
            <person name="Rabeya T."/>
            <person name="Hossain A.S."/>
            <person name="Chowdhury A."/>
            <person name="Snigdha A.R."/>
            <person name="Mortoza M.S."/>
            <person name="Matin S.A."/>
            <person name="Hoque S.M.E."/>
            <person name="Islam M.K."/>
            <person name="Roy D.K."/>
            <person name="Haider R."/>
            <person name="Moosa M.M."/>
            <person name="Elias S.M."/>
            <person name="Hasan A.M."/>
            <person name="Jahan S."/>
            <person name="Shafiuddin M."/>
            <person name="Mahmood N."/>
            <person name="Shommy N.S."/>
        </authorList>
    </citation>
    <scope>NUCLEOTIDE SEQUENCE [LARGE SCALE GENOMIC DNA]</scope>
    <source>
        <strain evidence="4">cv. O-4</strain>
    </source>
</reference>
<comment type="caution">
    <text evidence="3">The sequence shown here is derived from an EMBL/GenBank/DDBJ whole genome shotgun (WGS) entry which is preliminary data.</text>
</comment>
<dbReference type="AlphaFoldDB" id="A0A1R3H0V5"/>
<dbReference type="SUPFAM" id="SSF56219">
    <property type="entry name" value="DNase I-like"/>
    <property type="match status" value="1"/>
</dbReference>